<dbReference type="Proteomes" id="UP000284842">
    <property type="component" value="Unassembled WGS sequence"/>
</dbReference>
<dbReference type="STRING" id="181874.A0A409YKR6"/>
<dbReference type="InParanoid" id="A0A409YKR6"/>
<dbReference type="Pfam" id="PF09797">
    <property type="entry name" value="NatB_MDM20"/>
    <property type="match status" value="1"/>
</dbReference>
<evidence type="ECO:0000256" key="2">
    <source>
        <dbReference type="SAM" id="MobiDB-lite"/>
    </source>
</evidence>
<dbReference type="InterPro" id="IPR011990">
    <property type="entry name" value="TPR-like_helical_dom_sf"/>
</dbReference>
<accession>A0A409YKR6</accession>
<comment type="caution">
    <text evidence="3">The sequence shown here is derived from an EMBL/GenBank/DDBJ whole genome shotgun (WGS) entry which is preliminary data.</text>
</comment>
<protein>
    <recommendedName>
        <fullName evidence="5">Actin cytoskeleton organization protein</fullName>
    </recommendedName>
</protein>
<organism evidence="3 4">
    <name type="scientific">Panaeolus cyanescens</name>
    <dbReference type="NCBI Taxonomy" id="181874"/>
    <lineage>
        <taxon>Eukaryota</taxon>
        <taxon>Fungi</taxon>
        <taxon>Dikarya</taxon>
        <taxon>Basidiomycota</taxon>
        <taxon>Agaricomycotina</taxon>
        <taxon>Agaricomycetes</taxon>
        <taxon>Agaricomycetidae</taxon>
        <taxon>Agaricales</taxon>
        <taxon>Agaricineae</taxon>
        <taxon>Galeropsidaceae</taxon>
        <taxon>Panaeolus</taxon>
    </lineage>
</organism>
<keyword evidence="4" id="KW-1185">Reference proteome</keyword>
<evidence type="ECO:0000313" key="4">
    <source>
        <dbReference type="Proteomes" id="UP000284842"/>
    </source>
</evidence>
<comment type="similarity">
    <text evidence="1">Belongs to the MDM20/NAA25 family.</text>
</comment>
<evidence type="ECO:0000313" key="3">
    <source>
        <dbReference type="EMBL" id="PPR03615.1"/>
    </source>
</evidence>
<evidence type="ECO:0000256" key="1">
    <source>
        <dbReference type="ARBA" id="ARBA00006298"/>
    </source>
</evidence>
<dbReference type="OrthoDB" id="1874341at2759"/>
<evidence type="ECO:0008006" key="5">
    <source>
        <dbReference type="Google" id="ProtNLM"/>
    </source>
</evidence>
<dbReference type="FunCoup" id="A0A409YKR6">
    <property type="interactions" value="582"/>
</dbReference>
<sequence>MSASSAALERQIRPIYDALDTGSNKSAIVTCNKLLKKYPTNILLKALKALALIRSQKVEESLVLCDEVLESKPTHDGVLTAMMHVLRGLGRHNDMVTMFDEAFKKSPSNEELGCQTFFAHVRASHWKSAHLIATRMYKTFQDEKYLYWSVICAILQANDISTPPAMRPILFQLAHRLIQTSPNPSYISADRFHLHLSLLRQLGLYDEANKLLDSDVGKSICATNLSCDELRREIWQLQGKVKEEGQRAELLITEKRDRNWLEFLAVINATFNEEDSDLLKESVQKTQKIFTDIAAQDGLKDRSALLALIEVEQRAHERGISQSPPVSLMEEYFEKFGNKACCFEDLKPYVKSALGNDLSHWTSFLESKLTVPETIPALQEVINALKLIRYGLTASEITLESELKRVNQYAKLYFETISLGANLPSTELQPGDDLVLLAANALISAWKLSQSTSHLLTAINLLEFALTKSKHCFLARLVLIRLYRILGAPLPALEHYRALNIKQVQNDTLSHLVLSRASTFSLASMGDLTLSTECLEATQIYLSNSQETGDFIVRAFNAEKYSQIPEFIAFEDRLDTSLQRDSVKMEHLRMRLTHEPVNSDVIDMELIELKFIFDRVHHDNRDFAIFPNYQPNVSDSLNHQTLLFGKEEGFPWLSAFLKIYIRILQQASDLDDTVEEKLLIGDRPKPAAESVTRASLSERIQNFTPEELSTLTSEETKLVEYATSLSGWLGPYHDYARPPPSVVLAEAAKQTELKTGHPLKGIEVPPINGNGQHKKDEEPPAVVDAPESVAKHFDGIRERFETVKTSDSVVDLLHVATLAQEAFILLVTESTRFKSSSVVKMNKFGALATNLKDLKAAAQAVLKDISTELIKRGESFNNAEARKACVDASNTDISAYISHDFILNLAKKISDSRYKILEGVGKGIVRVIALHT</sequence>
<dbReference type="PANTHER" id="PTHR22767:SF3">
    <property type="entry name" value="N-ALPHA-ACETYLTRANSFERASE 25, NATB AUXILIARY SUBUNIT"/>
    <property type="match status" value="1"/>
</dbReference>
<dbReference type="Gene3D" id="1.25.40.1040">
    <property type="match status" value="1"/>
</dbReference>
<reference evidence="3 4" key="1">
    <citation type="journal article" date="2018" name="Evol. Lett.">
        <title>Horizontal gene cluster transfer increased hallucinogenic mushroom diversity.</title>
        <authorList>
            <person name="Reynolds H.T."/>
            <person name="Vijayakumar V."/>
            <person name="Gluck-Thaler E."/>
            <person name="Korotkin H.B."/>
            <person name="Matheny P.B."/>
            <person name="Slot J.C."/>
        </authorList>
    </citation>
    <scope>NUCLEOTIDE SEQUENCE [LARGE SCALE GENOMIC DNA]</scope>
    <source>
        <strain evidence="3 4">2629</strain>
    </source>
</reference>
<gene>
    <name evidence="3" type="ORF">CVT24_007731</name>
</gene>
<proteinExistence type="inferred from homology"/>
<dbReference type="EMBL" id="NHTK01001044">
    <property type="protein sequence ID" value="PPR03615.1"/>
    <property type="molecule type" value="Genomic_DNA"/>
</dbReference>
<name>A0A409YKR6_9AGAR</name>
<feature type="region of interest" description="Disordered" evidence="2">
    <location>
        <begin position="758"/>
        <end position="781"/>
    </location>
</feature>
<dbReference type="InterPro" id="IPR019183">
    <property type="entry name" value="NAA25_NatB_aux_su"/>
</dbReference>
<dbReference type="PANTHER" id="PTHR22767">
    <property type="entry name" value="N-TERMINAL ACETYLTRANSFERASE-RELATED"/>
    <property type="match status" value="1"/>
</dbReference>
<dbReference type="AlphaFoldDB" id="A0A409YKR6"/>
<dbReference type="SUPFAM" id="SSF48452">
    <property type="entry name" value="TPR-like"/>
    <property type="match status" value="1"/>
</dbReference>
<dbReference type="GO" id="GO:0031416">
    <property type="term" value="C:NatB complex"/>
    <property type="evidence" value="ECO:0007669"/>
    <property type="project" value="TreeGrafter"/>
</dbReference>